<feature type="compositionally biased region" description="Basic residues" evidence="1">
    <location>
        <begin position="1"/>
        <end position="10"/>
    </location>
</feature>
<keyword evidence="3" id="KW-1185">Reference proteome</keyword>
<protein>
    <submittedName>
        <fullName evidence="2">Uncharacterized protein</fullName>
    </submittedName>
</protein>
<reference evidence="2 3" key="1">
    <citation type="journal article" date="2019" name="J. Hered.">
        <title>An Improved Genome Assembly for Drosophila navojoa, the Basal Species in the mojavensis Cluster.</title>
        <authorList>
            <person name="Vanderlinde T."/>
            <person name="Dupim E.G."/>
            <person name="Nazario-Yepiz N.O."/>
            <person name="Carvalho A.B."/>
        </authorList>
    </citation>
    <scope>NUCLEOTIDE SEQUENCE [LARGE SCALE GENOMIC DNA]</scope>
    <source>
        <strain evidence="2">Navoj_Jal97</strain>
        <tissue evidence="2">Whole organism</tissue>
    </source>
</reference>
<sequence length="148" mass="15053">MERMWRKVNHSLRNSKSQTPSQAAQSANAAAGAATGAAGIITPHSSDTISSAGGFGDAQLVVAVQGLPGNGVGVGSAAGGSNATGRRLASSGQPPSNCHKSLSQHVLQTRTASSERRRRRRRKSRPRRSGGMASVTSCVGDAGGDNMS</sequence>
<accession>A0A484AYA3</accession>
<feature type="region of interest" description="Disordered" evidence="1">
    <location>
        <begin position="67"/>
        <end position="148"/>
    </location>
</feature>
<evidence type="ECO:0000313" key="3">
    <source>
        <dbReference type="Proteomes" id="UP000295192"/>
    </source>
</evidence>
<name>A0A484AYA3_DRONA</name>
<dbReference type="EMBL" id="LSRL02000346">
    <property type="protein sequence ID" value="TDG41476.1"/>
    <property type="molecule type" value="Genomic_DNA"/>
</dbReference>
<dbReference type="AlphaFoldDB" id="A0A484AYA3"/>
<proteinExistence type="predicted"/>
<feature type="compositionally biased region" description="Gly residues" evidence="1">
    <location>
        <begin position="68"/>
        <end position="78"/>
    </location>
</feature>
<feature type="compositionally biased region" description="Basic residues" evidence="1">
    <location>
        <begin position="116"/>
        <end position="128"/>
    </location>
</feature>
<comment type="caution">
    <text evidence="2">The sequence shown here is derived from an EMBL/GenBank/DDBJ whole genome shotgun (WGS) entry which is preliminary data.</text>
</comment>
<feature type="region of interest" description="Disordered" evidence="1">
    <location>
        <begin position="1"/>
        <end position="35"/>
    </location>
</feature>
<organism evidence="2 3">
    <name type="scientific">Drosophila navojoa</name>
    <name type="common">Fruit fly</name>
    <dbReference type="NCBI Taxonomy" id="7232"/>
    <lineage>
        <taxon>Eukaryota</taxon>
        <taxon>Metazoa</taxon>
        <taxon>Ecdysozoa</taxon>
        <taxon>Arthropoda</taxon>
        <taxon>Hexapoda</taxon>
        <taxon>Insecta</taxon>
        <taxon>Pterygota</taxon>
        <taxon>Neoptera</taxon>
        <taxon>Endopterygota</taxon>
        <taxon>Diptera</taxon>
        <taxon>Brachycera</taxon>
        <taxon>Muscomorpha</taxon>
        <taxon>Ephydroidea</taxon>
        <taxon>Drosophilidae</taxon>
        <taxon>Drosophila</taxon>
    </lineage>
</organism>
<gene>
    <name evidence="2" type="ORF">AWZ03_012110</name>
</gene>
<dbReference type="Proteomes" id="UP000295192">
    <property type="component" value="Unassembled WGS sequence"/>
</dbReference>
<evidence type="ECO:0000256" key="1">
    <source>
        <dbReference type="SAM" id="MobiDB-lite"/>
    </source>
</evidence>
<feature type="compositionally biased region" description="Polar residues" evidence="1">
    <location>
        <begin position="90"/>
        <end position="109"/>
    </location>
</feature>
<feature type="compositionally biased region" description="Low complexity" evidence="1">
    <location>
        <begin position="17"/>
        <end position="35"/>
    </location>
</feature>
<evidence type="ECO:0000313" key="2">
    <source>
        <dbReference type="EMBL" id="TDG41476.1"/>
    </source>
</evidence>